<dbReference type="SUPFAM" id="SSF158639">
    <property type="entry name" value="ENT-like"/>
    <property type="match status" value="1"/>
</dbReference>
<dbReference type="EMBL" id="LFYR01001098">
    <property type="protein sequence ID" value="KMZ64855.1"/>
    <property type="molecule type" value="Genomic_DNA"/>
</dbReference>
<protein>
    <recommendedName>
        <fullName evidence="3">ENT domain-containing protein</fullName>
    </recommendedName>
</protein>
<accession>A0A0K9P9I8</accession>
<feature type="domain" description="ENT" evidence="3">
    <location>
        <begin position="1"/>
        <end position="83"/>
    </location>
</feature>
<dbReference type="PANTHER" id="PTHR33432">
    <property type="entry name" value="PROTEIN EMSY-LIKE 4"/>
    <property type="match status" value="1"/>
</dbReference>
<dbReference type="PANTHER" id="PTHR33432:SF33">
    <property type="entry name" value="OS03G0796400 PROTEIN"/>
    <property type="match status" value="1"/>
</dbReference>
<gene>
    <name evidence="4" type="ORF">ZOSMA_349G00030</name>
</gene>
<organism evidence="4 5">
    <name type="scientific">Zostera marina</name>
    <name type="common">Eelgrass</name>
    <dbReference type="NCBI Taxonomy" id="29655"/>
    <lineage>
        <taxon>Eukaryota</taxon>
        <taxon>Viridiplantae</taxon>
        <taxon>Streptophyta</taxon>
        <taxon>Embryophyta</taxon>
        <taxon>Tracheophyta</taxon>
        <taxon>Spermatophyta</taxon>
        <taxon>Magnoliopsida</taxon>
        <taxon>Liliopsida</taxon>
        <taxon>Zosteraceae</taxon>
        <taxon>Zostera</taxon>
    </lineage>
</organism>
<proteinExistence type="predicted"/>
<dbReference type="AlphaFoldDB" id="A0A0K9P9I8"/>
<dbReference type="PROSITE" id="PS51138">
    <property type="entry name" value="ENT"/>
    <property type="match status" value="1"/>
</dbReference>
<dbReference type="SMART" id="SM01191">
    <property type="entry name" value="ENT"/>
    <property type="match status" value="1"/>
</dbReference>
<reference evidence="5" key="1">
    <citation type="journal article" date="2016" name="Nature">
        <title>The genome of the seagrass Zostera marina reveals angiosperm adaptation to the sea.</title>
        <authorList>
            <person name="Olsen J.L."/>
            <person name="Rouze P."/>
            <person name="Verhelst B."/>
            <person name="Lin Y.-C."/>
            <person name="Bayer T."/>
            <person name="Collen J."/>
            <person name="Dattolo E."/>
            <person name="De Paoli E."/>
            <person name="Dittami S."/>
            <person name="Maumus F."/>
            <person name="Michel G."/>
            <person name="Kersting A."/>
            <person name="Lauritano C."/>
            <person name="Lohaus R."/>
            <person name="Toepel M."/>
            <person name="Tonon T."/>
            <person name="Vanneste K."/>
            <person name="Amirebrahimi M."/>
            <person name="Brakel J."/>
            <person name="Bostroem C."/>
            <person name="Chovatia M."/>
            <person name="Grimwood J."/>
            <person name="Jenkins J.W."/>
            <person name="Jueterbock A."/>
            <person name="Mraz A."/>
            <person name="Stam W.T."/>
            <person name="Tice H."/>
            <person name="Bornberg-Bauer E."/>
            <person name="Green P.J."/>
            <person name="Pearson G.A."/>
            <person name="Procaccini G."/>
            <person name="Duarte C.M."/>
            <person name="Schmutz J."/>
            <person name="Reusch T.B.H."/>
            <person name="Van de Peer Y."/>
        </authorList>
    </citation>
    <scope>NUCLEOTIDE SEQUENCE [LARGE SCALE GENOMIC DNA]</scope>
    <source>
        <strain evidence="5">cv. Finnish</strain>
    </source>
</reference>
<dbReference type="InterPro" id="IPR033485">
    <property type="entry name" value="EMSY-LIKE_plant"/>
</dbReference>
<dbReference type="OMA" id="SITWEHE"/>
<comment type="subcellular location">
    <subcellularLocation>
        <location evidence="1">Nucleus</location>
    </subcellularLocation>
</comment>
<dbReference type="Gene3D" id="1.10.1240.40">
    <property type="entry name" value="ENT domain"/>
    <property type="match status" value="1"/>
</dbReference>
<dbReference type="STRING" id="29655.A0A0K9P9I8"/>
<sequence>MNAEVRKYEVQSYSSTLKVLYASGSITWEHEALMTDLRLILHISNDEHLLALRQLASGYHVTRFHHLYIRLLRQTNDMVGSCV</sequence>
<keyword evidence="5" id="KW-1185">Reference proteome</keyword>
<keyword evidence="2" id="KW-0539">Nucleus</keyword>
<name>A0A0K9P9I8_ZOSMR</name>
<dbReference type="GO" id="GO:0005634">
    <property type="term" value="C:nucleus"/>
    <property type="evidence" value="ECO:0007669"/>
    <property type="project" value="UniProtKB-SubCell"/>
</dbReference>
<evidence type="ECO:0000259" key="3">
    <source>
        <dbReference type="PROSITE" id="PS51138"/>
    </source>
</evidence>
<dbReference type="OrthoDB" id="663550at2759"/>
<dbReference type="InterPro" id="IPR005491">
    <property type="entry name" value="ENT_dom"/>
</dbReference>
<evidence type="ECO:0000256" key="2">
    <source>
        <dbReference type="ARBA" id="ARBA00023242"/>
    </source>
</evidence>
<comment type="caution">
    <text evidence="4">The sequence shown here is derived from an EMBL/GenBank/DDBJ whole genome shotgun (WGS) entry which is preliminary data.</text>
</comment>
<evidence type="ECO:0000313" key="5">
    <source>
        <dbReference type="Proteomes" id="UP000036987"/>
    </source>
</evidence>
<dbReference type="InterPro" id="IPR036142">
    <property type="entry name" value="ENT_dom-like_sf"/>
</dbReference>
<dbReference type="Pfam" id="PF03735">
    <property type="entry name" value="ENT"/>
    <property type="match status" value="1"/>
</dbReference>
<evidence type="ECO:0000256" key="1">
    <source>
        <dbReference type="ARBA" id="ARBA00004123"/>
    </source>
</evidence>
<dbReference type="GO" id="GO:0050832">
    <property type="term" value="P:defense response to fungus"/>
    <property type="evidence" value="ECO:0007669"/>
    <property type="project" value="InterPro"/>
</dbReference>
<evidence type="ECO:0000313" key="4">
    <source>
        <dbReference type="EMBL" id="KMZ64855.1"/>
    </source>
</evidence>
<dbReference type="Proteomes" id="UP000036987">
    <property type="component" value="Unassembled WGS sequence"/>
</dbReference>